<dbReference type="EMBL" id="JABBWK010000325">
    <property type="protein sequence ID" value="KAG1885355.1"/>
    <property type="molecule type" value="Genomic_DNA"/>
</dbReference>
<evidence type="ECO:0000313" key="3">
    <source>
        <dbReference type="Proteomes" id="UP001195769"/>
    </source>
</evidence>
<accession>A0AAD4DN57</accession>
<sequence>MRIAEERQVRRLLDAVPQSEMPVRVDPITTDAAELAVVVELQFEVVIELWSEAISRIRAEYSRVEKGILTIIVSRGALVQFAQNALPGRAPLEPPTLIKFKSKPKSAALSVILRQDALIEGTSALSPTRTQQRDSQMRPSLRILMHSALPLSHLTGSSSRVTPLPPKSARSPPVFPFFRNAGSPAPAFLRTLHPLLPPLHANFFELLDSALEKVDSVYSEREKEMRDRWTGAAGNVPASGRRKLVWPQPDDSATYDNA</sequence>
<gene>
    <name evidence="2" type="ORF">F5891DRAFT_1201757</name>
</gene>
<comment type="caution">
    <text evidence="2">The sequence shown here is derived from an EMBL/GenBank/DDBJ whole genome shotgun (WGS) entry which is preliminary data.</text>
</comment>
<feature type="region of interest" description="Disordered" evidence="1">
    <location>
        <begin position="230"/>
        <end position="258"/>
    </location>
</feature>
<evidence type="ECO:0000256" key="1">
    <source>
        <dbReference type="SAM" id="MobiDB-lite"/>
    </source>
</evidence>
<name>A0AAD4DN57_9AGAM</name>
<reference evidence="2" key="1">
    <citation type="journal article" date="2020" name="New Phytol.">
        <title>Comparative genomics reveals dynamic genome evolution in host specialist ectomycorrhizal fungi.</title>
        <authorList>
            <person name="Lofgren L.A."/>
            <person name="Nguyen N.H."/>
            <person name="Vilgalys R."/>
            <person name="Ruytinx J."/>
            <person name="Liao H.L."/>
            <person name="Branco S."/>
            <person name="Kuo A."/>
            <person name="LaButti K."/>
            <person name="Lipzen A."/>
            <person name="Andreopoulos W."/>
            <person name="Pangilinan J."/>
            <person name="Riley R."/>
            <person name="Hundley H."/>
            <person name="Na H."/>
            <person name="Barry K."/>
            <person name="Grigoriev I.V."/>
            <person name="Stajich J.E."/>
            <person name="Kennedy P.G."/>
        </authorList>
    </citation>
    <scope>NUCLEOTIDE SEQUENCE</scope>
    <source>
        <strain evidence="2">FC203</strain>
    </source>
</reference>
<organism evidence="2 3">
    <name type="scientific">Suillus fuscotomentosus</name>
    <dbReference type="NCBI Taxonomy" id="1912939"/>
    <lineage>
        <taxon>Eukaryota</taxon>
        <taxon>Fungi</taxon>
        <taxon>Dikarya</taxon>
        <taxon>Basidiomycota</taxon>
        <taxon>Agaricomycotina</taxon>
        <taxon>Agaricomycetes</taxon>
        <taxon>Agaricomycetidae</taxon>
        <taxon>Boletales</taxon>
        <taxon>Suillineae</taxon>
        <taxon>Suillaceae</taxon>
        <taxon>Suillus</taxon>
    </lineage>
</organism>
<dbReference type="Proteomes" id="UP001195769">
    <property type="component" value="Unassembled WGS sequence"/>
</dbReference>
<dbReference type="GeneID" id="64663206"/>
<dbReference type="AlphaFoldDB" id="A0AAD4DN57"/>
<dbReference type="RefSeq" id="XP_041216416.1">
    <property type="nucleotide sequence ID" value="XM_041368908.1"/>
</dbReference>
<evidence type="ECO:0000313" key="2">
    <source>
        <dbReference type="EMBL" id="KAG1885355.1"/>
    </source>
</evidence>
<keyword evidence="3" id="KW-1185">Reference proteome</keyword>
<proteinExistence type="predicted"/>
<protein>
    <submittedName>
        <fullName evidence="2">Uncharacterized protein</fullName>
    </submittedName>
</protein>